<dbReference type="GO" id="GO:0005829">
    <property type="term" value="C:cytosol"/>
    <property type="evidence" value="ECO:0007669"/>
    <property type="project" value="TreeGrafter"/>
</dbReference>
<dbReference type="PIRSF" id="PIRSF000709">
    <property type="entry name" value="6PFK_2-Ptase"/>
    <property type="match status" value="1"/>
</dbReference>
<dbReference type="InterPro" id="IPR029033">
    <property type="entry name" value="His_PPase_superfam"/>
</dbReference>
<evidence type="ECO:0000313" key="4">
    <source>
        <dbReference type="EMBL" id="QFR48289.1"/>
    </source>
</evidence>
<sequence>MRLTLVRHCEVEEKYLGRYNGHIDIGLSKNGYIQAKKLSHELKNENYDAVFCSDLIRAKESLKYFSNLENIIYTDRLREKSWGEDEGKTYDEICDSKNITYESFEQWISALGGESIEDFTKRIDEFFFEFLPNLKYENILIVTHSGVIKTFLSLYDNITLENAFCEKINYGDKKTLYFVQKSNKVILS</sequence>
<dbReference type="KEGG" id="sulg:FJR48_00540"/>
<keyword evidence="1" id="KW-0378">Hydrolase</keyword>
<dbReference type="SUPFAM" id="SSF53254">
    <property type="entry name" value="Phosphoglycerate mutase-like"/>
    <property type="match status" value="1"/>
</dbReference>
<proteinExistence type="predicted"/>
<dbReference type="Proteomes" id="UP000326944">
    <property type="component" value="Chromosome"/>
</dbReference>
<dbReference type="AlphaFoldDB" id="A0A5P8NXZ5"/>
<gene>
    <name evidence="4" type="ORF">FJR48_00540</name>
</gene>
<dbReference type="Pfam" id="PF00300">
    <property type="entry name" value="His_Phos_1"/>
    <property type="match status" value="1"/>
</dbReference>
<dbReference type="GO" id="GO:0043456">
    <property type="term" value="P:regulation of pentose-phosphate shunt"/>
    <property type="evidence" value="ECO:0007669"/>
    <property type="project" value="TreeGrafter"/>
</dbReference>
<evidence type="ECO:0000313" key="5">
    <source>
        <dbReference type="Proteomes" id="UP000326944"/>
    </source>
</evidence>
<dbReference type="RefSeq" id="WP_152306232.1">
    <property type="nucleotide sequence ID" value="NZ_CP043617.1"/>
</dbReference>
<dbReference type="InterPro" id="IPR051695">
    <property type="entry name" value="Phosphoglycerate_Mutase"/>
</dbReference>
<dbReference type="EMBL" id="CP043617">
    <property type="protein sequence ID" value="QFR48289.1"/>
    <property type="molecule type" value="Genomic_DNA"/>
</dbReference>
<dbReference type="CDD" id="cd07067">
    <property type="entry name" value="HP_PGM_like"/>
    <property type="match status" value="1"/>
</dbReference>
<dbReference type="GO" id="GO:0045820">
    <property type="term" value="P:negative regulation of glycolytic process"/>
    <property type="evidence" value="ECO:0007669"/>
    <property type="project" value="TreeGrafter"/>
</dbReference>
<evidence type="ECO:0000256" key="3">
    <source>
        <dbReference type="PIRSR" id="PIRSR613078-2"/>
    </source>
</evidence>
<dbReference type="Gene3D" id="3.40.50.1240">
    <property type="entry name" value="Phosphoglycerate mutase-like"/>
    <property type="match status" value="1"/>
</dbReference>
<dbReference type="GO" id="GO:0004331">
    <property type="term" value="F:fructose-2,6-bisphosphate 2-phosphatase activity"/>
    <property type="evidence" value="ECO:0007669"/>
    <property type="project" value="TreeGrafter"/>
</dbReference>
<dbReference type="OrthoDB" id="9781415at2"/>
<keyword evidence="5" id="KW-1185">Reference proteome</keyword>
<dbReference type="PANTHER" id="PTHR46517:SF1">
    <property type="entry name" value="FRUCTOSE-2,6-BISPHOSPHATASE TIGAR"/>
    <property type="match status" value="1"/>
</dbReference>
<dbReference type="PANTHER" id="PTHR46517">
    <property type="entry name" value="FRUCTOSE-2,6-BISPHOSPHATASE TIGAR"/>
    <property type="match status" value="1"/>
</dbReference>
<dbReference type="InterPro" id="IPR013078">
    <property type="entry name" value="His_Pase_superF_clade-1"/>
</dbReference>
<reference evidence="4 5" key="1">
    <citation type="submission" date="2019-09" db="EMBL/GenBank/DDBJ databases">
        <title>Sulfurimonas gotlandica sp. nov., a chemoautotrophic and psychrotolerant epsilonproteobacterium isolated from a pelagic redoxcline, and an emended description of the genus Sulfurimonas.</title>
        <authorList>
            <person name="Wang S."/>
            <person name="Jiang L."/>
            <person name="Shao S."/>
        </authorList>
    </citation>
    <scope>NUCLEOTIDE SEQUENCE [LARGE SCALE GENOMIC DNA]</scope>
    <source>
        <strain evidence="4 5">GYSZ_1</strain>
    </source>
</reference>
<organism evidence="4 5">
    <name type="scientific">Sulfurimonas lithotrophica</name>
    <dbReference type="NCBI Taxonomy" id="2590022"/>
    <lineage>
        <taxon>Bacteria</taxon>
        <taxon>Pseudomonadati</taxon>
        <taxon>Campylobacterota</taxon>
        <taxon>Epsilonproteobacteria</taxon>
        <taxon>Campylobacterales</taxon>
        <taxon>Sulfurimonadaceae</taxon>
        <taxon>Sulfurimonas</taxon>
    </lineage>
</organism>
<feature type="active site" description="Proton donor/acceptor" evidence="2">
    <location>
        <position position="79"/>
    </location>
</feature>
<protein>
    <submittedName>
        <fullName evidence="4">Histidine phosphatase family protein</fullName>
    </submittedName>
</protein>
<feature type="active site" description="Tele-phosphohistidine intermediate" evidence="2">
    <location>
        <position position="8"/>
    </location>
</feature>
<evidence type="ECO:0000256" key="2">
    <source>
        <dbReference type="PIRSR" id="PIRSR613078-1"/>
    </source>
</evidence>
<name>A0A5P8NXZ5_9BACT</name>
<feature type="binding site" evidence="3">
    <location>
        <position position="57"/>
    </location>
    <ligand>
        <name>substrate</name>
    </ligand>
</feature>
<evidence type="ECO:0000256" key="1">
    <source>
        <dbReference type="ARBA" id="ARBA00022801"/>
    </source>
</evidence>
<dbReference type="SMART" id="SM00855">
    <property type="entry name" value="PGAM"/>
    <property type="match status" value="1"/>
</dbReference>
<accession>A0A5P8NXZ5</accession>